<keyword evidence="8" id="KW-1185">Reference proteome</keyword>
<evidence type="ECO:0000313" key="8">
    <source>
        <dbReference type="Proteomes" id="UP000199527"/>
    </source>
</evidence>
<evidence type="ECO:0000256" key="2">
    <source>
        <dbReference type="ARBA" id="ARBA00005272"/>
    </source>
</evidence>
<comment type="cofactor">
    <cofactor evidence="1">
        <name>FAD</name>
        <dbReference type="ChEBI" id="CHEBI:57692"/>
    </cofactor>
</comment>
<keyword evidence="3" id="KW-0285">Flavoprotein</keyword>
<dbReference type="PANTHER" id="PTHR42913">
    <property type="entry name" value="APOPTOSIS-INDUCING FACTOR 1"/>
    <property type="match status" value="1"/>
</dbReference>
<dbReference type="Gene3D" id="3.50.50.100">
    <property type="match status" value="1"/>
</dbReference>
<proteinExistence type="inferred from homology"/>
<evidence type="ECO:0000256" key="5">
    <source>
        <dbReference type="ARBA" id="ARBA00023002"/>
    </source>
</evidence>
<sequence length="431" mass="47608">MTKIVIVGGGAGGMEIVTKLGRKLGRKGKAEITLIDRCDHHIWKPLLHELATGSLDEGLNALDYRMHASQNGYRFEQGMLAGLNQVDRQVVLAPMLDEFGAEILPERKIGYDYLVIGVGAVTNDFGIPGVQEHCDFLDLTEQAMALRKKIRHRFLRYAKEHNVEQEHFEISIVGAGATGVEMAAEMHHAADTLRGYGYDIREDLLQVNLIEATDRVLPRIDKPRICNAVAKELAKLGVRVKTDTRISEVTPMGMHTADGQFIPSDMVLWSAGVKGHPFLATLGLEVNQADQIMVHPSCQSLSNDRIFAFGDCAACPQEDGSWVPPRGQTARQMALLVGDNIEKLMADPQATLDGYVYKDLGSFVNMSKFHTVGNLMSFVGGGMTVEGKMARLVYTSLYRRHLIALHGVSKGLLLMLLNGLQRIMRPELKLH</sequence>
<evidence type="ECO:0000259" key="6">
    <source>
        <dbReference type="Pfam" id="PF07992"/>
    </source>
</evidence>
<dbReference type="AlphaFoldDB" id="A0A1G8Z9N4"/>
<protein>
    <submittedName>
        <fullName evidence="7">NADH dehydrogenase</fullName>
    </submittedName>
</protein>
<dbReference type="OrthoDB" id="9781621at2"/>
<dbReference type="SUPFAM" id="SSF51905">
    <property type="entry name" value="FAD/NAD(P)-binding domain"/>
    <property type="match status" value="1"/>
</dbReference>
<dbReference type="InterPro" id="IPR036188">
    <property type="entry name" value="FAD/NAD-bd_sf"/>
</dbReference>
<feature type="domain" description="FAD/NAD(P)-binding" evidence="6">
    <location>
        <begin position="3"/>
        <end position="332"/>
    </location>
</feature>
<dbReference type="PANTHER" id="PTHR42913:SF3">
    <property type="entry name" value="64 KDA MITOCHONDRIAL NADH DEHYDROGENASE (EUROFUNG)"/>
    <property type="match status" value="1"/>
</dbReference>
<comment type="similarity">
    <text evidence="2">Belongs to the NADH dehydrogenase family.</text>
</comment>
<accession>A0A1G8Z9N4</accession>
<keyword evidence="5" id="KW-0560">Oxidoreductase</keyword>
<dbReference type="RefSeq" id="WP_090367654.1">
    <property type="nucleotide sequence ID" value="NZ_FNEM01000019.1"/>
</dbReference>
<dbReference type="InterPro" id="IPR023753">
    <property type="entry name" value="FAD/NAD-binding_dom"/>
</dbReference>
<dbReference type="PRINTS" id="PR00411">
    <property type="entry name" value="PNDRDTASEI"/>
</dbReference>
<dbReference type="EMBL" id="FNEM01000019">
    <property type="protein sequence ID" value="SDK11772.1"/>
    <property type="molecule type" value="Genomic_DNA"/>
</dbReference>
<dbReference type="GO" id="GO:0019646">
    <property type="term" value="P:aerobic electron transport chain"/>
    <property type="evidence" value="ECO:0007669"/>
    <property type="project" value="TreeGrafter"/>
</dbReference>
<evidence type="ECO:0000256" key="3">
    <source>
        <dbReference type="ARBA" id="ARBA00022630"/>
    </source>
</evidence>
<organism evidence="7 8">
    <name type="scientific">Ferrimonas sediminum</name>
    <dbReference type="NCBI Taxonomy" id="718193"/>
    <lineage>
        <taxon>Bacteria</taxon>
        <taxon>Pseudomonadati</taxon>
        <taxon>Pseudomonadota</taxon>
        <taxon>Gammaproteobacteria</taxon>
        <taxon>Alteromonadales</taxon>
        <taxon>Ferrimonadaceae</taxon>
        <taxon>Ferrimonas</taxon>
    </lineage>
</organism>
<gene>
    <name evidence="7" type="ORF">SAMN04488540_11941</name>
</gene>
<keyword evidence="4" id="KW-0274">FAD</keyword>
<reference evidence="8" key="1">
    <citation type="submission" date="2016-10" db="EMBL/GenBank/DDBJ databases">
        <authorList>
            <person name="Varghese N."/>
            <person name="Submissions S."/>
        </authorList>
    </citation>
    <scope>NUCLEOTIDE SEQUENCE [LARGE SCALE GENOMIC DNA]</scope>
    <source>
        <strain evidence="8">DSM 23317</strain>
    </source>
</reference>
<evidence type="ECO:0000313" key="7">
    <source>
        <dbReference type="EMBL" id="SDK11772.1"/>
    </source>
</evidence>
<dbReference type="Pfam" id="PF07992">
    <property type="entry name" value="Pyr_redox_2"/>
    <property type="match status" value="1"/>
</dbReference>
<dbReference type="InterPro" id="IPR051169">
    <property type="entry name" value="NADH-Q_oxidoreductase"/>
</dbReference>
<dbReference type="Proteomes" id="UP000199527">
    <property type="component" value="Unassembled WGS sequence"/>
</dbReference>
<dbReference type="GO" id="GO:0003955">
    <property type="term" value="F:NAD(P)H dehydrogenase (quinone) activity"/>
    <property type="evidence" value="ECO:0007669"/>
    <property type="project" value="TreeGrafter"/>
</dbReference>
<evidence type="ECO:0000256" key="4">
    <source>
        <dbReference type="ARBA" id="ARBA00022827"/>
    </source>
</evidence>
<evidence type="ECO:0000256" key="1">
    <source>
        <dbReference type="ARBA" id="ARBA00001974"/>
    </source>
</evidence>
<name>A0A1G8Z9N4_9GAMM</name>
<dbReference type="PRINTS" id="PR00368">
    <property type="entry name" value="FADPNR"/>
</dbReference>